<dbReference type="SUPFAM" id="SSF52540">
    <property type="entry name" value="P-loop containing nucleoside triphosphate hydrolases"/>
    <property type="match status" value="1"/>
</dbReference>
<gene>
    <name evidence="2" type="ORF">NX778_16985</name>
</gene>
<dbReference type="RefSeq" id="WP_258812964.1">
    <property type="nucleotide sequence ID" value="NZ_JANUGU010000006.1"/>
</dbReference>
<name>A0ABT2D0L1_9BURK</name>
<dbReference type="EMBL" id="JANUGU010000006">
    <property type="protein sequence ID" value="MCS0659769.1"/>
    <property type="molecule type" value="Genomic_DNA"/>
</dbReference>
<evidence type="ECO:0008006" key="4">
    <source>
        <dbReference type="Google" id="ProtNLM"/>
    </source>
</evidence>
<organism evidence="2 3">
    <name type="scientific">Massilia terrae</name>
    <dbReference type="NCBI Taxonomy" id="1811224"/>
    <lineage>
        <taxon>Bacteria</taxon>
        <taxon>Pseudomonadati</taxon>
        <taxon>Pseudomonadota</taxon>
        <taxon>Betaproteobacteria</taxon>
        <taxon>Burkholderiales</taxon>
        <taxon>Oxalobacteraceae</taxon>
        <taxon>Telluria group</taxon>
        <taxon>Massilia</taxon>
    </lineage>
</organism>
<dbReference type="Proteomes" id="UP001204621">
    <property type="component" value="Unassembled WGS sequence"/>
</dbReference>
<comment type="caution">
    <text evidence="2">The sequence shown here is derived from an EMBL/GenBank/DDBJ whole genome shotgun (WGS) entry which is preliminary data.</text>
</comment>
<evidence type="ECO:0000313" key="2">
    <source>
        <dbReference type="EMBL" id="MCS0659769.1"/>
    </source>
</evidence>
<evidence type="ECO:0000313" key="3">
    <source>
        <dbReference type="Proteomes" id="UP001204621"/>
    </source>
</evidence>
<keyword evidence="3" id="KW-1185">Reference proteome</keyword>
<sequence length="1153" mass="127686">MNPQRLAELGLERLDLLCAFLHYELGETSLANAPVVLMGYRSVGRIPLFAGRQVALQNLRRCCSGLGTVASIRAAVVRYNDKVEAGASRGARFVISEKTLDFKPVYDLISDALRTAVRELHQPDEPRGHGYALARTHDSAYLRIAHDGEERRYAIEGLPKELPTPAKHRARTGTRTAALSIPWADLLQEAEQMDEIDRKLAVKRSGNWAARMQDIRLTAPGVDGKLLTEDDITLAGIKHLIGLPGAGKTTLLVCLLRYLGTRHIKTAVFFPSIEVCRQYLEDLQRYGVNVGLLVGQSADTKERHAFKLGESLATGDPLRGFGRSTPSAPLFEGVCALPRLTNAPAEVFSIDDQYCRDVLQAPEGLPGAKLTPHLCPAWSVCSRNRAARSLPNADVWLGHIRSADTRVPVHTSDFDERYFELIAREFDAVIFDEADSAQQALDMMGVSQLKLSGYRYSFHESLQNVSLRMIAAGANARLRDQSYAQFAIECAEFEKLNVTLMSAIHRLDEKLRRTLSGLLLTPLRVIGDWLTPTRQTALNPDAAYKDAQARAKEALSFVWEDAAISAFQARRSEARARERNTDKWRRIADALQRPMQEVANDADSLQAALAMWLNAGSQADRIEQENAIEGTLGPYLRSVDSARRTLLVRLLIAVTFTVLCYRRLSYRLNELSREGVIDAIRLDERCSEHLLTACPDNLLGSLSGVRFFVGDRADAKPGDEEGVQLQYVVFSGAPRAFMYRLHEWNTFHDTHAHAHAHAPAVLLTSATSFMPASPAFHIDVTPSYLLRRQAPYVSASASYYAFRPIPDPDVPDQAPLRYSGVRAEAVRMANLRKMVSALLEGGPIQSRVATDCAQFDVRHGIRRKAAFVVNSYDHCVALKRFIDQKFAHWGERTVAVVKEIPDDEVARGFVTASMVEALGDEDDWDLLIFPLGALGRGTNIVFSSGPRQRDATIGTLYFLTRPHPSPDDLGFLVSMGARATMRFDAAELGGIDRLDDCADELRRARGGLYRDVGHLLRHPLYARSLRRDLFTPFTANVAVPLLQTIGRAMRNGCPAQCFFVDRAWAENSGTGGTDNDSTSMLVQLRTILEEGCQSADPQEALLFRELYGPFLEPFQQMAGLSTGANSRGPDEDEAGLADVSPLWAAESPVNEEH</sequence>
<reference evidence="2 3" key="1">
    <citation type="submission" date="2022-08" db="EMBL/GenBank/DDBJ databases">
        <title>Reclassification of Massilia species as members of the genera Telluria, Duganella, Pseudoduganella, Mokoshia gen. nov. and Zemynaea gen. nov. using orthogonal and non-orthogonal genome-based approaches.</title>
        <authorList>
            <person name="Bowman J.P."/>
        </authorList>
    </citation>
    <scope>NUCLEOTIDE SEQUENCE [LARGE SCALE GENOMIC DNA]</scope>
    <source>
        <strain evidence="2 3">JCM 31606</strain>
    </source>
</reference>
<feature type="region of interest" description="Disordered" evidence="1">
    <location>
        <begin position="1121"/>
        <end position="1153"/>
    </location>
</feature>
<evidence type="ECO:0000256" key="1">
    <source>
        <dbReference type="SAM" id="MobiDB-lite"/>
    </source>
</evidence>
<protein>
    <recommendedName>
        <fullName evidence="4">DNA helicase</fullName>
    </recommendedName>
</protein>
<dbReference type="InterPro" id="IPR027417">
    <property type="entry name" value="P-loop_NTPase"/>
</dbReference>
<proteinExistence type="predicted"/>
<accession>A0ABT2D0L1</accession>